<dbReference type="Gene3D" id="3.90.1640.10">
    <property type="entry name" value="inorganic pyrophosphatase (n-terminal core)"/>
    <property type="match status" value="1"/>
</dbReference>
<keyword evidence="7" id="KW-0479">Metal-binding</keyword>
<dbReference type="Gene3D" id="3.30.460.10">
    <property type="entry name" value="Beta Polymerase, domain 2"/>
    <property type="match status" value="1"/>
</dbReference>
<dbReference type="Pfam" id="PF12627">
    <property type="entry name" value="PolyA_pol_RNAbd"/>
    <property type="match status" value="1"/>
</dbReference>
<dbReference type="Pfam" id="PF01743">
    <property type="entry name" value="PolyA_pol"/>
    <property type="match status" value="1"/>
</dbReference>
<dbReference type="GO" id="GO:0046872">
    <property type="term" value="F:metal ion binding"/>
    <property type="evidence" value="ECO:0007669"/>
    <property type="project" value="UniProtKB-KW"/>
</dbReference>
<dbReference type="Gene3D" id="3.10.580.10">
    <property type="entry name" value="CBS-domain"/>
    <property type="match status" value="1"/>
</dbReference>
<dbReference type="Gene3D" id="1.10.3090.10">
    <property type="entry name" value="cca-adding enzyme, domain 2"/>
    <property type="match status" value="1"/>
</dbReference>
<evidence type="ECO:0000256" key="2">
    <source>
        <dbReference type="ARBA" id="ARBA00007265"/>
    </source>
</evidence>
<evidence type="ECO:0000256" key="11">
    <source>
        <dbReference type="RuleBase" id="RU003953"/>
    </source>
</evidence>
<dbReference type="GO" id="GO:0000166">
    <property type="term" value="F:nucleotide binding"/>
    <property type="evidence" value="ECO:0007669"/>
    <property type="project" value="UniProtKB-KW"/>
</dbReference>
<dbReference type="Proteomes" id="UP000502179">
    <property type="component" value="Chromosome"/>
</dbReference>
<evidence type="ECO:0000256" key="6">
    <source>
        <dbReference type="ARBA" id="ARBA00022695"/>
    </source>
</evidence>
<dbReference type="Pfam" id="PF00571">
    <property type="entry name" value="CBS"/>
    <property type="match status" value="2"/>
</dbReference>
<dbReference type="GO" id="GO:0016779">
    <property type="term" value="F:nucleotidyltransferase activity"/>
    <property type="evidence" value="ECO:0007669"/>
    <property type="project" value="UniProtKB-KW"/>
</dbReference>
<dbReference type="InterPro" id="IPR052390">
    <property type="entry name" value="tRNA_nt/polyA_polymerase"/>
</dbReference>
<name>A0A6G7PTG0_9BACT</name>
<evidence type="ECO:0000313" key="12">
    <source>
        <dbReference type="EMBL" id="QIJ70877.1"/>
    </source>
</evidence>
<dbReference type="PANTHER" id="PTHR47788">
    <property type="entry name" value="POLYA POLYMERASE"/>
    <property type="match status" value="1"/>
</dbReference>
<dbReference type="InterPro" id="IPR002646">
    <property type="entry name" value="PolA_pol_head_dom"/>
</dbReference>
<evidence type="ECO:0000256" key="10">
    <source>
        <dbReference type="ARBA" id="ARBA00022884"/>
    </source>
</evidence>
<keyword evidence="4 11" id="KW-0808">Transferase</keyword>
<evidence type="ECO:0000256" key="4">
    <source>
        <dbReference type="ARBA" id="ARBA00022679"/>
    </source>
</evidence>
<evidence type="ECO:0000256" key="5">
    <source>
        <dbReference type="ARBA" id="ARBA00022694"/>
    </source>
</evidence>
<keyword evidence="3" id="KW-0820">tRNA-binding</keyword>
<dbReference type="SUPFAM" id="SSF81301">
    <property type="entry name" value="Nucleotidyltransferase"/>
    <property type="match status" value="1"/>
</dbReference>
<dbReference type="PROSITE" id="PS51371">
    <property type="entry name" value="CBS"/>
    <property type="match status" value="2"/>
</dbReference>
<dbReference type="InterPro" id="IPR003156">
    <property type="entry name" value="DHHA1_dom"/>
</dbReference>
<dbReference type="CDD" id="cd05398">
    <property type="entry name" value="NT_ClassII-CCAase"/>
    <property type="match status" value="1"/>
</dbReference>
<evidence type="ECO:0000256" key="9">
    <source>
        <dbReference type="ARBA" id="ARBA00022842"/>
    </source>
</evidence>
<dbReference type="Pfam" id="PF02272">
    <property type="entry name" value="DHHA1"/>
    <property type="match status" value="1"/>
</dbReference>
<keyword evidence="13" id="KW-1185">Reference proteome</keyword>
<dbReference type="KEGG" id="tav:G4V39_00700"/>
<accession>A0A6G7PTG0</accession>
<dbReference type="AlphaFoldDB" id="A0A6G7PTG0"/>
<evidence type="ECO:0000256" key="3">
    <source>
        <dbReference type="ARBA" id="ARBA00022555"/>
    </source>
</evidence>
<comment type="cofactor">
    <cofactor evidence="1">
        <name>Mg(2+)</name>
        <dbReference type="ChEBI" id="CHEBI:18420"/>
    </cofactor>
</comment>
<evidence type="ECO:0000256" key="8">
    <source>
        <dbReference type="ARBA" id="ARBA00022741"/>
    </source>
</evidence>
<dbReference type="InterPro" id="IPR046342">
    <property type="entry name" value="CBS_dom_sf"/>
</dbReference>
<dbReference type="GO" id="GO:0000049">
    <property type="term" value="F:tRNA binding"/>
    <property type="evidence" value="ECO:0007669"/>
    <property type="project" value="UniProtKB-KW"/>
</dbReference>
<dbReference type="SUPFAM" id="SSF54631">
    <property type="entry name" value="CBS-domain pair"/>
    <property type="match status" value="1"/>
</dbReference>
<evidence type="ECO:0000256" key="7">
    <source>
        <dbReference type="ARBA" id="ARBA00022723"/>
    </source>
</evidence>
<proteinExistence type="inferred from homology"/>
<dbReference type="InterPro" id="IPR038763">
    <property type="entry name" value="DHH_sf"/>
</dbReference>
<dbReference type="EMBL" id="CP048877">
    <property type="protein sequence ID" value="QIJ70877.1"/>
    <property type="molecule type" value="Genomic_DNA"/>
</dbReference>
<dbReference type="RefSeq" id="WP_166031100.1">
    <property type="nucleotide sequence ID" value="NZ_CP048877.1"/>
</dbReference>
<dbReference type="SUPFAM" id="SSF81891">
    <property type="entry name" value="Poly A polymerase C-terminal region-like"/>
    <property type="match status" value="1"/>
</dbReference>
<dbReference type="PANTHER" id="PTHR47788:SF1">
    <property type="entry name" value="A-ADDING TRNA NUCLEOTIDYLTRANSFERASE"/>
    <property type="match status" value="1"/>
</dbReference>
<keyword evidence="10 11" id="KW-0694">RNA-binding</keyword>
<dbReference type="SUPFAM" id="SSF64182">
    <property type="entry name" value="DHH phosphoesterases"/>
    <property type="match status" value="1"/>
</dbReference>
<dbReference type="SMART" id="SM00116">
    <property type="entry name" value="CBS"/>
    <property type="match status" value="2"/>
</dbReference>
<keyword evidence="6" id="KW-0548">Nucleotidyltransferase</keyword>
<dbReference type="GO" id="GO:0008033">
    <property type="term" value="P:tRNA processing"/>
    <property type="evidence" value="ECO:0007669"/>
    <property type="project" value="UniProtKB-KW"/>
</dbReference>
<reference evidence="12 13" key="1">
    <citation type="submission" date="2020-02" db="EMBL/GenBank/DDBJ databases">
        <title>Genome analysis of Thermosulfuriphilus ammonigenes ST65T, an anaerobic thermophilic chemolithoautotrophic bacterium isolated from a deep-sea hydrothermal vent.</title>
        <authorList>
            <person name="Slobodkina G."/>
            <person name="Allioux M."/>
            <person name="Merkel A."/>
            <person name="Alain K."/>
            <person name="Jebbar M."/>
            <person name="Slobodkin A."/>
        </authorList>
    </citation>
    <scope>NUCLEOTIDE SEQUENCE [LARGE SCALE GENOMIC DNA]</scope>
    <source>
        <strain evidence="12 13">ST65</strain>
    </source>
</reference>
<dbReference type="InterPro" id="IPR043519">
    <property type="entry name" value="NT_sf"/>
</dbReference>
<sequence>MVKKITLITSHVNADFDALSAMVAAKLLYPGAILAFPGATEKGLRHFVLEAASYLAEVRPAREIDIDHVGRLVIVDVSDPERLGPFTGLLNRDDVEVHLYDHHLPDKGSGIKADYQVIRPYGSATTVLVELLKERGIRPNPDEATIIALGIYEDTGSFTYPSTTPADLKAAAWLVELGADLNTVGQIIRHDLSAEQVDLLNQLLETAVRFHIEGVEVVIARAKSSRYIDEFAVVAQKLMDIEDIPVVFALAQMNGRIYVVGRSRLEQVNVAEILRPLGGGGHPQAAAASIKGMTILEAEEAIVNRLTETIKPPVTAKDLLSHPAITIEKERTIEEAHRRFTETGVAVLPIVEKGKVIGLINREVVEKALYHNLGESRVADFMTTEFEVFSPETPLSRIMEVIVGQRQRLVPVLEKERLVGVVTRTDLLNHLAQEKERRPEKLLPQRSRERDLSRTLERSLPQWLVEFLREAGKIADSLGYRAYVVGGFVRDLLLGQKNLDVDLVIEGDGPIFARRLAETFSGRVSVHEKFKTAVITLPSGFKIDVATARWEYYAYPAALPTVELSSLKLDLFRRDFTINTLAIKLNPGEFGQLVDFFGGLRDLKDGVIRVLHSLSFVEDPTRIFRAVRFSARYGFRIGRHTLDLLKGALKLNLVDRLSGRRLLNELRHILSERDPLPAIRQMAELDLLRFIHPDLKLTEEGEGLIKETEASLSWYRLQFGEENLKIWMVYLLSLFDRLDQKRFATALARLEIPEKKIRTLLEERGRLFRALEHFKKTHSISKSAIYRSLEGLSSEMLLYGLAKARDQASKQAITLFLRELRKVRPAITGQDLKKLGIPEGPIYKKILETVRDARLDGLVQNKEEELQLVHKIFKEKEKANR</sequence>
<keyword evidence="9" id="KW-0460">Magnesium</keyword>
<evidence type="ECO:0000313" key="13">
    <source>
        <dbReference type="Proteomes" id="UP000502179"/>
    </source>
</evidence>
<dbReference type="InterPro" id="IPR032828">
    <property type="entry name" value="PolyA_RNA-bd"/>
</dbReference>
<keyword evidence="8" id="KW-0547">Nucleotide-binding</keyword>
<keyword evidence="5" id="KW-0819">tRNA processing</keyword>
<comment type="similarity">
    <text evidence="2 11">Belongs to the tRNA nucleotidyltransferase/poly(A) polymerase family.</text>
</comment>
<organism evidence="12 13">
    <name type="scientific">Thermosulfuriphilus ammonigenes</name>
    <dbReference type="NCBI Taxonomy" id="1936021"/>
    <lineage>
        <taxon>Bacteria</taxon>
        <taxon>Pseudomonadati</taxon>
        <taxon>Thermodesulfobacteriota</taxon>
        <taxon>Thermodesulfobacteria</taxon>
        <taxon>Thermodesulfobacteriales</taxon>
        <taxon>Thermodesulfobacteriaceae</taxon>
        <taxon>Thermosulfuriphilus</taxon>
    </lineage>
</organism>
<evidence type="ECO:0000256" key="1">
    <source>
        <dbReference type="ARBA" id="ARBA00001946"/>
    </source>
</evidence>
<dbReference type="InterPro" id="IPR000644">
    <property type="entry name" value="CBS_dom"/>
</dbReference>
<gene>
    <name evidence="12" type="ORF">G4V39_00700</name>
</gene>
<protein>
    <submittedName>
        <fullName evidence="12">CBS domain-containing protein</fullName>
    </submittedName>
</protein>
<dbReference type="InterPro" id="IPR001667">
    <property type="entry name" value="DDH_dom"/>
</dbReference>
<dbReference type="Pfam" id="PF01368">
    <property type="entry name" value="DHH"/>
    <property type="match status" value="1"/>
</dbReference>
<dbReference type="Gene3D" id="3.10.310.30">
    <property type="match status" value="1"/>
</dbReference>